<accession>A0A6M5Y706</accession>
<reference evidence="1 2" key="1">
    <citation type="submission" date="2020-05" db="EMBL/GenBank/DDBJ databases">
        <title>Genome sequencing of Spirosoma sp. TS118.</title>
        <authorList>
            <person name="Lee J.-H."/>
            <person name="Jeong S."/>
            <person name="Zhao L."/>
            <person name="Jung J.-H."/>
            <person name="Kim M.-K."/>
            <person name="Lim S."/>
        </authorList>
    </citation>
    <scope>NUCLEOTIDE SEQUENCE [LARGE SCALE GENOMIC DNA]</scope>
    <source>
        <strain evidence="1 2">TS118</strain>
    </source>
</reference>
<name>A0A6M5Y706_9BACT</name>
<evidence type="ECO:0000313" key="1">
    <source>
        <dbReference type="EMBL" id="QJW90177.1"/>
    </source>
</evidence>
<dbReference type="KEGG" id="stae:HNV11_12725"/>
<protein>
    <submittedName>
        <fullName evidence="1">Uncharacterized protein</fullName>
    </submittedName>
</protein>
<dbReference type="RefSeq" id="WP_171740022.1">
    <property type="nucleotide sequence ID" value="NZ_CP053435.1"/>
</dbReference>
<dbReference type="Proteomes" id="UP000502756">
    <property type="component" value="Chromosome"/>
</dbReference>
<organism evidence="1 2">
    <name type="scientific">Spirosoma taeanense</name>
    <dbReference type="NCBI Taxonomy" id="2735870"/>
    <lineage>
        <taxon>Bacteria</taxon>
        <taxon>Pseudomonadati</taxon>
        <taxon>Bacteroidota</taxon>
        <taxon>Cytophagia</taxon>
        <taxon>Cytophagales</taxon>
        <taxon>Cytophagaceae</taxon>
        <taxon>Spirosoma</taxon>
    </lineage>
</organism>
<dbReference type="AlphaFoldDB" id="A0A6M5Y706"/>
<gene>
    <name evidence="1" type="ORF">HNV11_12725</name>
</gene>
<sequence length="96" mass="10611">MSRFVPSVYPATNSPTFWVVSLDWADALALPLTLPVTILADCHAETKSVHPPGRTRPIYQLGTQINTSHLIRLPNQFTVEITAWFASPPPMALVDN</sequence>
<proteinExistence type="predicted"/>
<keyword evidence="2" id="KW-1185">Reference proteome</keyword>
<dbReference type="EMBL" id="CP053435">
    <property type="protein sequence ID" value="QJW90177.1"/>
    <property type="molecule type" value="Genomic_DNA"/>
</dbReference>
<evidence type="ECO:0000313" key="2">
    <source>
        <dbReference type="Proteomes" id="UP000502756"/>
    </source>
</evidence>